<evidence type="ECO:0000313" key="5">
    <source>
        <dbReference type="Proteomes" id="UP000292424"/>
    </source>
</evidence>
<gene>
    <name evidence="4" type="ORF">E0W69_007565</name>
</gene>
<sequence>MAGYKQDNNEQSFRIATLIARFMKGELETEESLELENWLEEDPKNRELFSALNDPALQKKDFEYFMGKDISGSWENVSLSINSKKKKNPRIYKWWAIAASLLLVVSLFSWWRIAHKHTDNDTLLSKNDIYPGSYNAVLIDDKGISHHLQKDSGSQVPMYVSNTSNGLFYNHLNAVAQGNNTLIVPIKGIFHVRLSDGTEVWLHPSTTFNYPIVFSGKERRVNLTGDAFFKVAKNNQMPFRVYCNGVMTEAVGTEFNITSNDSGCTTSLVQGKVKVSNAHGSTMMQPGSSLRISSFTVPGKTQTLDTTISTTWKNGDFHFRSTPLKEVMATLAGWYGVSVKYEDFNGLDKKTFNGVLPRDVSLGENLKTMELTTIAKFKVQNNTIYIFPSAVRTVPN</sequence>
<feature type="domain" description="Protein FecR C-terminal" evidence="3">
    <location>
        <begin position="317"/>
        <end position="386"/>
    </location>
</feature>
<keyword evidence="1" id="KW-1133">Transmembrane helix</keyword>
<evidence type="ECO:0000313" key="4">
    <source>
        <dbReference type="EMBL" id="QES88523.1"/>
    </source>
</evidence>
<dbReference type="InterPro" id="IPR012373">
    <property type="entry name" value="Ferrdict_sens_TM"/>
</dbReference>
<dbReference type="KEGG" id="arac:E0W69_007565"/>
<dbReference type="Gene3D" id="2.60.120.1440">
    <property type="match status" value="1"/>
</dbReference>
<proteinExistence type="predicted"/>
<name>A0A5P2G5V5_9BACT</name>
<dbReference type="EMBL" id="CP044016">
    <property type="protein sequence ID" value="QES88523.1"/>
    <property type="molecule type" value="Genomic_DNA"/>
</dbReference>
<dbReference type="Pfam" id="PF04773">
    <property type="entry name" value="FecR"/>
    <property type="match status" value="1"/>
</dbReference>
<accession>A0A5P2G5V5</accession>
<dbReference type="PANTHER" id="PTHR30273">
    <property type="entry name" value="PERIPLASMIC SIGNAL SENSOR AND SIGMA FACTOR ACTIVATOR FECR-RELATED"/>
    <property type="match status" value="1"/>
</dbReference>
<feature type="transmembrane region" description="Helical" evidence="1">
    <location>
        <begin position="91"/>
        <end position="111"/>
    </location>
</feature>
<keyword evidence="5" id="KW-1185">Reference proteome</keyword>
<evidence type="ECO:0000259" key="2">
    <source>
        <dbReference type="Pfam" id="PF04773"/>
    </source>
</evidence>
<dbReference type="Gene3D" id="3.55.50.30">
    <property type="match status" value="1"/>
</dbReference>
<keyword evidence="1" id="KW-0472">Membrane</keyword>
<dbReference type="Proteomes" id="UP000292424">
    <property type="component" value="Chromosome"/>
</dbReference>
<evidence type="ECO:0000256" key="1">
    <source>
        <dbReference type="SAM" id="Phobius"/>
    </source>
</evidence>
<reference evidence="4 5" key="1">
    <citation type="submission" date="2019-09" db="EMBL/GenBank/DDBJ databases">
        <title>Complete genome sequence of Arachidicoccus sp. B3-10 isolated from apple orchard soil.</title>
        <authorList>
            <person name="Kim H.S."/>
            <person name="Han K.-I."/>
            <person name="Suh M.K."/>
            <person name="Lee K.C."/>
            <person name="Eom M.K."/>
            <person name="Kim J.-S."/>
            <person name="Kang S.W."/>
            <person name="Sin Y."/>
            <person name="Lee J.-S."/>
        </authorList>
    </citation>
    <scope>NUCLEOTIDE SEQUENCE [LARGE SCALE GENOMIC DNA]</scope>
    <source>
        <strain evidence="4 5">B3-10</strain>
    </source>
</reference>
<dbReference type="InterPro" id="IPR006860">
    <property type="entry name" value="FecR"/>
</dbReference>
<dbReference type="Pfam" id="PF16344">
    <property type="entry name" value="FecR_C"/>
    <property type="match status" value="1"/>
</dbReference>
<organism evidence="4 5">
    <name type="scientific">Rhizosphaericola mali</name>
    <dbReference type="NCBI Taxonomy" id="2545455"/>
    <lineage>
        <taxon>Bacteria</taxon>
        <taxon>Pseudomonadati</taxon>
        <taxon>Bacteroidota</taxon>
        <taxon>Chitinophagia</taxon>
        <taxon>Chitinophagales</taxon>
        <taxon>Chitinophagaceae</taxon>
        <taxon>Rhizosphaericola</taxon>
    </lineage>
</organism>
<keyword evidence="1" id="KW-0812">Transmembrane</keyword>
<dbReference type="AlphaFoldDB" id="A0A5P2G5V5"/>
<dbReference type="OrthoDB" id="1452822at2"/>
<evidence type="ECO:0000259" key="3">
    <source>
        <dbReference type="Pfam" id="PF16344"/>
    </source>
</evidence>
<protein>
    <submittedName>
        <fullName evidence="4">FecR family protein</fullName>
    </submittedName>
</protein>
<dbReference type="PANTHER" id="PTHR30273:SF2">
    <property type="entry name" value="PROTEIN FECR"/>
    <property type="match status" value="1"/>
</dbReference>
<dbReference type="GO" id="GO:0016989">
    <property type="term" value="F:sigma factor antagonist activity"/>
    <property type="evidence" value="ECO:0007669"/>
    <property type="project" value="TreeGrafter"/>
</dbReference>
<dbReference type="InterPro" id="IPR032508">
    <property type="entry name" value="FecR_C"/>
</dbReference>
<feature type="domain" description="FecR protein" evidence="2">
    <location>
        <begin position="187"/>
        <end position="274"/>
    </location>
</feature>